<keyword evidence="3" id="KW-1185">Reference proteome</keyword>
<accession>A0ABU1ESD1</accession>
<evidence type="ECO:0008006" key="4">
    <source>
        <dbReference type="Google" id="ProtNLM"/>
    </source>
</evidence>
<organism evidence="2 3">
    <name type="scientific">Christiangramia sediminicola</name>
    <dbReference type="NCBI Taxonomy" id="3073267"/>
    <lineage>
        <taxon>Bacteria</taxon>
        <taxon>Pseudomonadati</taxon>
        <taxon>Bacteroidota</taxon>
        <taxon>Flavobacteriia</taxon>
        <taxon>Flavobacteriales</taxon>
        <taxon>Flavobacteriaceae</taxon>
        <taxon>Christiangramia</taxon>
    </lineage>
</organism>
<dbReference type="RefSeq" id="WP_309561935.1">
    <property type="nucleotide sequence ID" value="NZ_JAVJIU010000003.1"/>
</dbReference>
<proteinExistence type="predicted"/>
<dbReference type="PROSITE" id="PS51257">
    <property type="entry name" value="PROKAR_LIPOPROTEIN"/>
    <property type="match status" value="1"/>
</dbReference>
<protein>
    <recommendedName>
        <fullName evidence="4">Lipoprotein</fullName>
    </recommendedName>
</protein>
<reference evidence="3" key="1">
    <citation type="submission" date="2023-07" db="EMBL/GenBank/DDBJ databases">
        <title>Christiangramia sp. SM2212., a novel bacterium of the family Flavobacteriaceae isolated from the sea sediment.</title>
        <authorList>
            <person name="Wang J."/>
            <person name="Zhang X."/>
        </authorList>
    </citation>
    <scope>NUCLEOTIDE SEQUENCE [LARGE SCALE GENOMIC DNA]</scope>
    <source>
        <strain evidence="3">SM2212</strain>
    </source>
</reference>
<dbReference type="Proteomes" id="UP001257234">
    <property type="component" value="Unassembled WGS sequence"/>
</dbReference>
<sequence>MRITIILLGLFLSLTSCNDTKKENDTEAYPEQNINQNRDQNSEQNLDKKSKDTTSQTEVGKAEPASFEDFTGNYINTDHMEDNSCQCFCIEVTTSTSELCLKENELFINASFQQKGENIEIYYEGKSSRTANKDIPWDKFETGTPIAVFTPADNGFKLDWKGFSIDGDIAIDYALLGKKTLEATYKRK</sequence>
<name>A0ABU1ESD1_9FLAO</name>
<evidence type="ECO:0000256" key="1">
    <source>
        <dbReference type="SAM" id="MobiDB-lite"/>
    </source>
</evidence>
<evidence type="ECO:0000313" key="3">
    <source>
        <dbReference type="Proteomes" id="UP001257234"/>
    </source>
</evidence>
<comment type="caution">
    <text evidence="2">The sequence shown here is derived from an EMBL/GenBank/DDBJ whole genome shotgun (WGS) entry which is preliminary data.</text>
</comment>
<feature type="compositionally biased region" description="Polar residues" evidence="1">
    <location>
        <begin position="32"/>
        <end position="44"/>
    </location>
</feature>
<dbReference type="EMBL" id="JAVJIU010000003">
    <property type="protein sequence ID" value="MDR5591073.1"/>
    <property type="molecule type" value="Genomic_DNA"/>
</dbReference>
<feature type="region of interest" description="Disordered" evidence="1">
    <location>
        <begin position="22"/>
        <end position="63"/>
    </location>
</feature>
<evidence type="ECO:0000313" key="2">
    <source>
        <dbReference type="EMBL" id="MDR5591073.1"/>
    </source>
</evidence>
<gene>
    <name evidence="2" type="ORF">RE431_10530</name>
</gene>